<keyword evidence="10" id="KW-0472">Membrane</keyword>
<keyword evidence="11 12" id="KW-0407">Ion channel</keyword>
<name>A0A4Y2W4F1_ARAVE</name>
<dbReference type="PANTHER" id="PTHR11893:SF40">
    <property type="entry name" value="INNEXIN SHAKING-B"/>
    <property type="match status" value="1"/>
</dbReference>
<evidence type="ECO:0000256" key="8">
    <source>
        <dbReference type="ARBA" id="ARBA00022989"/>
    </source>
</evidence>
<keyword evidence="6" id="KW-0303">Gap junction</keyword>
<comment type="caution">
    <text evidence="13">The sequence shown here is derived from an EMBL/GenBank/DDBJ whole genome shotgun (WGS) entry which is preliminary data.</text>
</comment>
<evidence type="ECO:0000256" key="7">
    <source>
        <dbReference type="ARBA" id="ARBA00022949"/>
    </source>
</evidence>
<accession>A0A4Y2W4F1</accession>
<dbReference type="EMBL" id="BGPR01055113">
    <property type="protein sequence ID" value="GBO31755.1"/>
    <property type="molecule type" value="Genomic_DNA"/>
</dbReference>
<comment type="similarity">
    <text evidence="12">Belongs to the pannexin family.</text>
</comment>
<evidence type="ECO:0000313" key="15">
    <source>
        <dbReference type="Proteomes" id="UP000499080"/>
    </source>
</evidence>
<evidence type="ECO:0000256" key="12">
    <source>
        <dbReference type="RuleBase" id="RU010713"/>
    </source>
</evidence>
<evidence type="ECO:0000313" key="13">
    <source>
        <dbReference type="EMBL" id="GBO31751.1"/>
    </source>
</evidence>
<evidence type="ECO:0000256" key="4">
    <source>
        <dbReference type="ARBA" id="ARBA00022475"/>
    </source>
</evidence>
<protein>
    <recommendedName>
        <fullName evidence="12">Innexin</fullName>
    </recommendedName>
</protein>
<dbReference type="OrthoDB" id="5867527at2759"/>
<dbReference type="GO" id="GO:0034220">
    <property type="term" value="P:monoatomic ion transmembrane transport"/>
    <property type="evidence" value="ECO:0007669"/>
    <property type="project" value="UniProtKB-KW"/>
</dbReference>
<evidence type="ECO:0000256" key="11">
    <source>
        <dbReference type="ARBA" id="ARBA00023303"/>
    </source>
</evidence>
<proteinExistence type="inferred from homology"/>
<dbReference type="Proteomes" id="UP000499080">
    <property type="component" value="Unassembled WGS sequence"/>
</dbReference>
<organism evidence="13 15">
    <name type="scientific">Araneus ventricosus</name>
    <name type="common">Orbweaver spider</name>
    <name type="synonym">Epeira ventricosa</name>
    <dbReference type="NCBI Taxonomy" id="182803"/>
    <lineage>
        <taxon>Eukaryota</taxon>
        <taxon>Metazoa</taxon>
        <taxon>Ecdysozoa</taxon>
        <taxon>Arthropoda</taxon>
        <taxon>Chelicerata</taxon>
        <taxon>Arachnida</taxon>
        <taxon>Araneae</taxon>
        <taxon>Araneomorphae</taxon>
        <taxon>Entelegynae</taxon>
        <taxon>Araneoidea</taxon>
        <taxon>Araneidae</taxon>
        <taxon>Araneus</taxon>
    </lineage>
</organism>
<dbReference type="PROSITE" id="PS51013">
    <property type="entry name" value="PANNEXIN"/>
    <property type="match status" value="1"/>
</dbReference>
<evidence type="ECO:0000313" key="14">
    <source>
        <dbReference type="EMBL" id="GBO31755.1"/>
    </source>
</evidence>
<dbReference type="GO" id="GO:0005921">
    <property type="term" value="C:gap junction"/>
    <property type="evidence" value="ECO:0007669"/>
    <property type="project" value="UniProtKB-SubCell"/>
</dbReference>
<evidence type="ECO:0000256" key="3">
    <source>
        <dbReference type="ARBA" id="ARBA00022448"/>
    </source>
</evidence>
<keyword evidence="15" id="KW-1185">Reference proteome</keyword>
<dbReference type="PANTHER" id="PTHR11893">
    <property type="entry name" value="INNEXIN"/>
    <property type="match status" value="1"/>
</dbReference>
<keyword evidence="4" id="KW-1003">Cell membrane</keyword>
<dbReference type="GO" id="GO:0005886">
    <property type="term" value="C:plasma membrane"/>
    <property type="evidence" value="ECO:0007669"/>
    <property type="project" value="UniProtKB-SubCell"/>
</dbReference>
<keyword evidence="8" id="KW-1133">Transmembrane helix</keyword>
<comment type="subcellular location">
    <subcellularLocation>
        <location evidence="1">Cell junction</location>
        <location evidence="1">Gap junction</location>
    </subcellularLocation>
    <subcellularLocation>
        <location evidence="2 12">Cell membrane</location>
        <topology evidence="2 12">Multi-pass membrane protein</topology>
    </subcellularLocation>
</comment>
<evidence type="ECO:0000256" key="10">
    <source>
        <dbReference type="ARBA" id="ARBA00023136"/>
    </source>
</evidence>
<keyword evidence="7" id="KW-0965">Cell junction</keyword>
<evidence type="ECO:0000256" key="1">
    <source>
        <dbReference type="ARBA" id="ARBA00004610"/>
    </source>
</evidence>
<dbReference type="InterPro" id="IPR000990">
    <property type="entry name" value="Innexin"/>
</dbReference>
<sequence length="90" mass="10401">MFAVVRGLIQSGLLHATEIKIDYEVFRLHHTFTVGFLLAFFVIVTTKQFVGEPIECDITQEGTEDLINTYCWIHSTYVIPKAFYKEVRNS</sequence>
<comment type="function">
    <text evidence="12">Structural component of the gap junctions.</text>
</comment>
<evidence type="ECO:0000256" key="6">
    <source>
        <dbReference type="ARBA" id="ARBA00022868"/>
    </source>
</evidence>
<dbReference type="AlphaFoldDB" id="A0A4Y2W4F1"/>
<dbReference type="GO" id="GO:0005243">
    <property type="term" value="F:gap junction channel activity"/>
    <property type="evidence" value="ECO:0007669"/>
    <property type="project" value="TreeGrafter"/>
</dbReference>
<dbReference type="Pfam" id="PF00876">
    <property type="entry name" value="Innexin"/>
    <property type="match status" value="1"/>
</dbReference>
<evidence type="ECO:0000256" key="5">
    <source>
        <dbReference type="ARBA" id="ARBA00022692"/>
    </source>
</evidence>
<keyword evidence="5" id="KW-0812">Transmembrane</keyword>
<evidence type="ECO:0000256" key="9">
    <source>
        <dbReference type="ARBA" id="ARBA00023065"/>
    </source>
</evidence>
<reference evidence="13 15" key="1">
    <citation type="journal article" date="2019" name="Sci. Rep.">
        <title>Orb-weaving spider Araneus ventricosus genome elucidates the spidroin gene catalogue.</title>
        <authorList>
            <person name="Kono N."/>
            <person name="Nakamura H."/>
            <person name="Ohtoshi R."/>
            <person name="Moran D.A.P."/>
            <person name="Shinohara A."/>
            <person name="Yoshida Y."/>
            <person name="Fujiwara M."/>
            <person name="Mori M."/>
            <person name="Tomita M."/>
            <person name="Arakawa K."/>
        </authorList>
    </citation>
    <scope>NUCLEOTIDE SEQUENCE [LARGE SCALE GENOMIC DNA]</scope>
</reference>
<evidence type="ECO:0000256" key="2">
    <source>
        <dbReference type="ARBA" id="ARBA00004651"/>
    </source>
</evidence>
<keyword evidence="9 12" id="KW-0406">Ion transport</keyword>
<gene>
    <name evidence="13" type="primary">shakB_2</name>
    <name evidence="12" type="synonym">inx</name>
    <name evidence="14" type="synonym">shakB_4</name>
    <name evidence="14" type="ORF">AVEN_161440_1</name>
    <name evidence="13" type="ORF">AVEN_83557_1</name>
</gene>
<dbReference type="EMBL" id="BGPR01055109">
    <property type="protein sequence ID" value="GBO31751.1"/>
    <property type="molecule type" value="Genomic_DNA"/>
</dbReference>
<keyword evidence="3 12" id="KW-0813">Transport</keyword>